<evidence type="ECO:0000256" key="1">
    <source>
        <dbReference type="ARBA" id="ARBA00023157"/>
    </source>
</evidence>
<feature type="domain" description="Saposin B-type" evidence="4">
    <location>
        <begin position="408"/>
        <end position="485"/>
    </location>
</feature>
<dbReference type="InterPro" id="IPR008373">
    <property type="entry name" value="Saposin"/>
</dbReference>
<dbReference type="Pfam" id="PF05184">
    <property type="entry name" value="SapB_1"/>
    <property type="match status" value="8"/>
</dbReference>
<feature type="domain" description="Saposin B-type" evidence="4">
    <location>
        <begin position="511"/>
        <end position="588"/>
    </location>
</feature>
<reference evidence="5" key="1">
    <citation type="submission" date="2022-08" db="UniProtKB">
        <authorList>
            <consortium name="EnsemblMetazoa"/>
        </authorList>
    </citation>
    <scope>IDENTIFICATION</scope>
    <source>
        <strain evidence="5">05x7-T-G4-1.051#20</strain>
    </source>
</reference>
<keyword evidence="3" id="KW-0732">Signal</keyword>
<feature type="domain" description="Saposin B-type" evidence="4">
    <location>
        <begin position="713"/>
        <end position="790"/>
    </location>
</feature>
<dbReference type="InterPro" id="IPR008139">
    <property type="entry name" value="SaposinB_dom"/>
</dbReference>
<protein>
    <recommendedName>
        <fullName evidence="4">Saposin B-type domain-containing protein</fullName>
    </recommendedName>
</protein>
<dbReference type="SMART" id="SM00741">
    <property type="entry name" value="SapB"/>
    <property type="match status" value="10"/>
</dbReference>
<keyword evidence="1" id="KW-1015">Disulfide bond</keyword>
<organism evidence="5 6">
    <name type="scientific">Magallana gigas</name>
    <name type="common">Pacific oyster</name>
    <name type="synonym">Crassostrea gigas</name>
    <dbReference type="NCBI Taxonomy" id="29159"/>
    <lineage>
        <taxon>Eukaryota</taxon>
        <taxon>Metazoa</taxon>
        <taxon>Spiralia</taxon>
        <taxon>Lophotrochozoa</taxon>
        <taxon>Mollusca</taxon>
        <taxon>Bivalvia</taxon>
        <taxon>Autobranchia</taxon>
        <taxon>Pteriomorphia</taxon>
        <taxon>Ostreida</taxon>
        <taxon>Ostreoidea</taxon>
        <taxon>Ostreidae</taxon>
        <taxon>Magallana</taxon>
    </lineage>
</organism>
<feature type="domain" description="Saposin B-type" evidence="4">
    <location>
        <begin position="218"/>
        <end position="295"/>
    </location>
</feature>
<feature type="signal peptide" evidence="3">
    <location>
        <begin position="1"/>
        <end position="16"/>
    </location>
</feature>
<feature type="domain" description="Saposin B-type" evidence="4">
    <location>
        <begin position="866"/>
        <end position="945"/>
    </location>
</feature>
<evidence type="ECO:0000313" key="6">
    <source>
        <dbReference type="Proteomes" id="UP000005408"/>
    </source>
</evidence>
<dbReference type="InterPro" id="IPR011001">
    <property type="entry name" value="Saposin-like"/>
</dbReference>
<dbReference type="PANTHER" id="PTHR11480">
    <property type="entry name" value="SAPOSIN-RELATED"/>
    <property type="match status" value="1"/>
</dbReference>
<dbReference type="PROSITE" id="PS50015">
    <property type="entry name" value="SAP_B"/>
    <property type="match status" value="10"/>
</dbReference>
<dbReference type="OMA" id="NVGDIKC"/>
<dbReference type="OrthoDB" id="69496at2759"/>
<dbReference type="Pfam" id="PF03489">
    <property type="entry name" value="SapB_2"/>
    <property type="match status" value="4"/>
</dbReference>
<feature type="domain" description="Saposin B-type" evidence="4">
    <location>
        <begin position="23"/>
        <end position="103"/>
    </location>
</feature>
<proteinExistence type="predicted"/>
<evidence type="ECO:0000256" key="3">
    <source>
        <dbReference type="SAM" id="SignalP"/>
    </source>
</evidence>
<feature type="domain" description="Saposin B-type" evidence="4">
    <location>
        <begin position="964"/>
        <end position="1043"/>
    </location>
</feature>
<dbReference type="AlphaFoldDB" id="A0A8W8KD37"/>
<feature type="domain" description="Saposin B-type" evidence="4">
    <location>
        <begin position="307"/>
        <end position="384"/>
    </location>
</feature>
<name>A0A8W8KD37_MAGGI</name>
<dbReference type="EnsemblMetazoa" id="G2310.2">
    <property type="protein sequence ID" value="G2310.2:cds"/>
    <property type="gene ID" value="G2310"/>
</dbReference>
<feature type="domain" description="Saposin B-type" evidence="4">
    <location>
        <begin position="125"/>
        <end position="202"/>
    </location>
</feature>
<dbReference type="Gene3D" id="1.10.225.10">
    <property type="entry name" value="Saposin-like"/>
    <property type="match status" value="10"/>
</dbReference>
<dbReference type="GO" id="GO:0005764">
    <property type="term" value="C:lysosome"/>
    <property type="evidence" value="ECO:0007669"/>
    <property type="project" value="InterPro"/>
</dbReference>
<evidence type="ECO:0000313" key="5">
    <source>
        <dbReference type="EnsemblMetazoa" id="G2310.2:cds"/>
    </source>
</evidence>
<dbReference type="GO" id="GO:0006665">
    <property type="term" value="P:sphingolipid metabolic process"/>
    <property type="evidence" value="ECO:0007669"/>
    <property type="project" value="InterPro"/>
</dbReference>
<feature type="domain" description="Saposin B-type" evidence="4">
    <location>
        <begin position="614"/>
        <end position="691"/>
    </location>
</feature>
<evidence type="ECO:0000256" key="2">
    <source>
        <dbReference type="ARBA" id="ARBA00023180"/>
    </source>
</evidence>
<dbReference type="PRINTS" id="PR01797">
    <property type="entry name" value="SAPOSIN"/>
</dbReference>
<accession>A0A8W8KD37</accession>
<dbReference type="InterPro" id="IPR051428">
    <property type="entry name" value="Sphingo_Act-Surfact_Prot"/>
</dbReference>
<sequence length="1043" mass="116509">MLRNIIAVCLLTFATAAPNIRNDLMTCEICHVAVHDLQKLMAENATQATIEQRLQDICERLTSHVDDCLGFVKSKAPDIFKTLSQKMDPETICILLNVCPKPQDPREERQTIKIDTKKTSEEQASPLECEICKLLVTELDNLLKENKSQEIVIETVNKLCSALPESFKKFCDAYAPEIIELIVSGVDPKKACDELKLCSEKERDHAGAKNSKIQQLQEDPKCEICKLIVNEVDWYIKRNASSKSINSTVAKVCNKLPSVFKILCTSMAPAIVKHLEDGIDPASTCVYMKLCTQETELVEFNRKDEANPLECEICKLLINELDKYLVTNATKDKIEEAVTKFCDSLPAEIKAFCDEYKDKIIQALIDGVTGDEICKLIKLCTAKTEEYFSQVPVPHIQEVADEVGNQNGGKYCDICEILMGIIDTQISMNKSSKEINSTIYTICQLFSRDVMIVCEAIAPTIVKKMEGGFDPQTACKDIRLCADTFSGVLDDSWLDVVNQLKEQNDMNKNLEDAKCELCEFLINIIDQELGQNASLDKINNTIYSVCNLLPDAIKATCELVAPTIVKELANGLDPLKTCEKVKLCTNGTLNTGLLQGLKEHVNRVIRGPSVSAPQDAKCELCEFLVTIIDKELGQNASLEKINSTIYGLCNLLPAAIKPECELIAPSIVKELAKGLDPLKTCETVKLCTNGSRGYDQKEESRKEMENEAKRVKDSLGCQVCEFVVQIVDEYIKNNSTGESINTTVYKICALLPEPIQDLCNQAAPQIVKTIEDGVDPKKVCTEIKLCQSGARTMALTIPGVSCEMCHGLVEAVLPSQYTELLAVKLCEVTCPREQVRHRRSVVKKMSHFEADLFRAGTEKIKVKVGRDIECDVCTWLAEATNIFLKDNKTEDSIEKYLDAICKFIPEPYSKTCQDTVPLIIKELEHGFEPEKLCKELVPEDCKNVTKVLGDMPEVFSFVQEIEEPSQKCDLCKKVMKIFADELDKDDAKVLAYIEDICHRLPNPTNNACLNFVSTEYTVIAEKIIQKLLDPTQVCEMVKVCPEE</sequence>
<keyword evidence="6" id="KW-1185">Reference proteome</keyword>
<dbReference type="Proteomes" id="UP000005408">
    <property type="component" value="Unassembled WGS sequence"/>
</dbReference>
<evidence type="ECO:0000259" key="4">
    <source>
        <dbReference type="PROSITE" id="PS50015"/>
    </source>
</evidence>
<dbReference type="InterPro" id="IPR007856">
    <property type="entry name" value="SapB_1"/>
</dbReference>
<feature type="chain" id="PRO_5036498799" description="Saposin B-type domain-containing protein" evidence="3">
    <location>
        <begin position="17"/>
        <end position="1043"/>
    </location>
</feature>
<dbReference type="InterPro" id="IPR008138">
    <property type="entry name" value="SapB_2"/>
</dbReference>
<dbReference type="SUPFAM" id="SSF47862">
    <property type="entry name" value="Saposin"/>
    <property type="match status" value="10"/>
</dbReference>
<dbReference type="GO" id="GO:0016020">
    <property type="term" value="C:membrane"/>
    <property type="evidence" value="ECO:0007669"/>
    <property type="project" value="GOC"/>
</dbReference>
<keyword evidence="2" id="KW-0325">Glycoprotein</keyword>